<name>A0A0D9QQ96_PLAFR</name>
<evidence type="ECO:0000313" key="4">
    <source>
        <dbReference type="Proteomes" id="UP000054561"/>
    </source>
</evidence>
<reference evidence="3 4" key="1">
    <citation type="submission" date="2014-03" db="EMBL/GenBank/DDBJ databases">
        <title>The Genome Sequence of Plasmodium fragile nilgiri.</title>
        <authorList>
            <consortium name="The Broad Institute Genomics Platform"/>
            <consortium name="The Broad Institute Genome Sequencing Center for Infectious Disease"/>
            <person name="Neafsey D."/>
            <person name="Duraisingh M."/>
            <person name="Young S.K."/>
            <person name="Zeng Q."/>
            <person name="Gargeya S."/>
            <person name="Abouelleil A."/>
            <person name="Alvarado L."/>
            <person name="Chapman S.B."/>
            <person name="Gainer-Dewar J."/>
            <person name="Goldberg J."/>
            <person name="Griggs A."/>
            <person name="Gujja S."/>
            <person name="Hansen M."/>
            <person name="Howarth C."/>
            <person name="Imamovic A."/>
            <person name="Larimer J."/>
            <person name="Pearson M."/>
            <person name="Poon T.W."/>
            <person name="Priest M."/>
            <person name="Roberts A."/>
            <person name="Saif S."/>
            <person name="Shea T."/>
            <person name="Sykes S."/>
            <person name="Wortman J."/>
            <person name="Nusbaum C."/>
            <person name="Birren B."/>
        </authorList>
    </citation>
    <scope>NUCLEOTIDE SEQUENCE [LARGE SCALE GENOMIC DNA]</scope>
    <source>
        <strain evidence="4">nilgiri</strain>
    </source>
</reference>
<evidence type="ECO:0000313" key="3">
    <source>
        <dbReference type="EMBL" id="KJP89083.1"/>
    </source>
</evidence>
<evidence type="ECO:0000256" key="1">
    <source>
        <dbReference type="SAM" id="Coils"/>
    </source>
</evidence>
<feature type="compositionally biased region" description="Basic and acidic residues" evidence="2">
    <location>
        <begin position="628"/>
        <end position="640"/>
    </location>
</feature>
<dbReference type="VEuPathDB" id="PlasmoDB:AK88_01169"/>
<dbReference type="EMBL" id="KQ001654">
    <property type="protein sequence ID" value="KJP89083.1"/>
    <property type="molecule type" value="Genomic_DNA"/>
</dbReference>
<dbReference type="RefSeq" id="XP_012334228.1">
    <property type="nucleotide sequence ID" value="XM_012478805.1"/>
</dbReference>
<evidence type="ECO:0000256" key="2">
    <source>
        <dbReference type="SAM" id="MobiDB-lite"/>
    </source>
</evidence>
<organism evidence="3 4">
    <name type="scientific">Plasmodium fragile</name>
    <dbReference type="NCBI Taxonomy" id="5857"/>
    <lineage>
        <taxon>Eukaryota</taxon>
        <taxon>Sar</taxon>
        <taxon>Alveolata</taxon>
        <taxon>Apicomplexa</taxon>
        <taxon>Aconoidasida</taxon>
        <taxon>Haemosporida</taxon>
        <taxon>Plasmodiidae</taxon>
        <taxon>Plasmodium</taxon>
        <taxon>Plasmodium (Plasmodium)</taxon>
    </lineage>
</organism>
<sequence length="657" mass="76663">MHKGGTHRKVNSNSMFDSKNLNAEYLLEHKSKINEFLSLCESYKVNVGNQSKPELKKTYNSIEKNMHYLNKHIETAKKDSIILKKKLKKSTDPLFISTLEKKYKQVSLDIENKKKEIKYLKDTIRKNEKLLDSNKRKPNKIALEKEYKNLLSQQSTLCSRLIQLQNGNRLYEENICKIEAQLDEIKKKMNELNLDKKKEDDSFVGIENDASKENLERRIFILNTKRDELKKEKNVYISSLNNTLAKLKKQISNLEEEKRNLLNEEKNSLDKYSILKRALNIKILKSNKSEGKGRGALARRNFAEKGERTHERTTHVYLEKRQEENSDQFEEKHFIEELLDDGNGHELSHEDVVPMALSEHIKEDTCEEDHFSVPLQSTHFPQGNKNTDLQKIKKKKKYIFIPEFENDILLKLEKQVTEKLSRSEEMNEEEVTEQVNEEVDEEVKEENEEVNEQKEEMDEEVDEEFKEEKEEVNEEVDGEVNEEVDGEVNEEVDGEVTEEVNEEMTEEVIEELTEEVNEMAMNEEEDNVVKEEDEEVLEDADEEMKEDVDEEVTEEVNGEVNEVAQGLKTEEEGEVSEMAIDEVEDAQGEVEGVQEEVEEVQEEIEEVQEEVEEVQEDKEQLGSVMWNETDKLEDANKAIEHDDDTTSGAEKKQNDAQ</sequence>
<proteinExistence type="predicted"/>
<keyword evidence="4" id="KW-1185">Reference proteome</keyword>
<keyword evidence="1" id="KW-0175">Coiled coil</keyword>
<protein>
    <submittedName>
        <fullName evidence="3">Uncharacterized protein</fullName>
    </submittedName>
</protein>
<dbReference type="OMA" id="KNMHYLN"/>
<dbReference type="GeneID" id="24266483"/>
<feature type="region of interest" description="Disordered" evidence="2">
    <location>
        <begin position="421"/>
        <end position="508"/>
    </location>
</feature>
<dbReference type="OrthoDB" id="387564at2759"/>
<accession>A0A0D9QQ96</accession>
<feature type="coiled-coil region" evidence="1">
    <location>
        <begin position="182"/>
        <end position="271"/>
    </location>
</feature>
<feature type="compositionally biased region" description="Acidic residues" evidence="2">
    <location>
        <begin position="426"/>
        <end position="508"/>
    </location>
</feature>
<dbReference type="AlphaFoldDB" id="A0A0D9QQ96"/>
<gene>
    <name evidence="3" type="ORF">AK88_01169</name>
</gene>
<feature type="region of interest" description="Disordered" evidence="2">
    <location>
        <begin position="520"/>
        <end position="547"/>
    </location>
</feature>
<dbReference type="Proteomes" id="UP000054561">
    <property type="component" value="Unassembled WGS sequence"/>
</dbReference>
<feature type="region of interest" description="Disordered" evidence="2">
    <location>
        <begin position="613"/>
        <end position="657"/>
    </location>
</feature>
<feature type="coiled-coil region" evidence="1">
    <location>
        <begin position="96"/>
        <end position="130"/>
    </location>
</feature>